<protein>
    <recommendedName>
        <fullName evidence="4">HD/PDEase domain-containing protein</fullName>
    </recommendedName>
</protein>
<keyword evidence="3" id="KW-1185">Reference proteome</keyword>
<dbReference type="Proteomes" id="UP000295382">
    <property type="component" value="Unassembled WGS sequence"/>
</dbReference>
<name>A0A4V2UIP3_PAULE</name>
<feature type="region of interest" description="Disordered" evidence="1">
    <location>
        <begin position="297"/>
        <end position="320"/>
    </location>
</feature>
<organism evidence="2 3">
    <name type="scientific">Paucimonas lemoignei</name>
    <name type="common">Pseudomonas lemoignei</name>
    <dbReference type="NCBI Taxonomy" id="29443"/>
    <lineage>
        <taxon>Bacteria</taxon>
        <taxon>Pseudomonadati</taxon>
        <taxon>Pseudomonadota</taxon>
        <taxon>Betaproteobacteria</taxon>
        <taxon>Burkholderiales</taxon>
        <taxon>Burkholderiaceae</taxon>
        <taxon>Paucimonas</taxon>
    </lineage>
</organism>
<evidence type="ECO:0000256" key="1">
    <source>
        <dbReference type="SAM" id="MobiDB-lite"/>
    </source>
</evidence>
<evidence type="ECO:0000313" key="2">
    <source>
        <dbReference type="EMBL" id="TCS36950.1"/>
    </source>
</evidence>
<reference evidence="2 3" key="1">
    <citation type="submission" date="2019-03" db="EMBL/GenBank/DDBJ databases">
        <title>Genomic Encyclopedia of Type Strains, Phase IV (KMG-IV): sequencing the most valuable type-strain genomes for metagenomic binning, comparative biology and taxonomic classification.</title>
        <authorList>
            <person name="Goeker M."/>
        </authorList>
    </citation>
    <scope>NUCLEOTIDE SEQUENCE [LARGE SCALE GENOMIC DNA]</scope>
    <source>
        <strain evidence="2 3">DSM 7445</strain>
    </source>
</reference>
<comment type="caution">
    <text evidence="2">The sequence shown here is derived from an EMBL/GenBank/DDBJ whole genome shotgun (WGS) entry which is preliminary data.</text>
</comment>
<dbReference type="OrthoDB" id="188290at2"/>
<sequence>MQVLDHLDVTHSVDLTDPLAVCTAVCAVLEDAGCTVERGLIERGFDFFSRLYAGELPEYHGCETFYHDMQHALDVTLACARLLAGHEHMQSPALRLGAARVTLGVIVALLHDAGYLRRREDRACWHGAQYTLLHVGRGSGMLSDFLRREGRTDWAERASKLIHFTGYEIPLDQIELNDPLDRRLGHLIGTADLIAQMADRMYLEKCRDYLFEEFELGGLTTRRHADGSVEVIYGSRQELLSKTPAFYQAMVRKRLDKDFQEGYRYLETLFDGRNPYLEAIERNIAYLQQVLDDGHSEKRLRRRPEPVLAPRESAADILQA</sequence>
<proteinExistence type="predicted"/>
<dbReference type="EMBL" id="SLZQ01000005">
    <property type="protein sequence ID" value="TCS36950.1"/>
    <property type="molecule type" value="Genomic_DNA"/>
</dbReference>
<dbReference type="RefSeq" id="WP_132258668.1">
    <property type="nucleotide sequence ID" value="NZ_SLZQ01000005.1"/>
</dbReference>
<evidence type="ECO:0008006" key="4">
    <source>
        <dbReference type="Google" id="ProtNLM"/>
    </source>
</evidence>
<accession>A0A4V2UIP3</accession>
<dbReference type="SUPFAM" id="SSF109604">
    <property type="entry name" value="HD-domain/PDEase-like"/>
    <property type="match status" value="1"/>
</dbReference>
<evidence type="ECO:0000313" key="3">
    <source>
        <dbReference type="Proteomes" id="UP000295382"/>
    </source>
</evidence>
<gene>
    <name evidence="2" type="ORF">EDC30_105172</name>
</gene>
<dbReference type="AlphaFoldDB" id="A0A4V2UIP3"/>